<protein>
    <submittedName>
        <fullName evidence="4">Methyl-accepting chemotaxis protein</fullName>
    </submittedName>
</protein>
<evidence type="ECO:0000256" key="2">
    <source>
        <dbReference type="PROSITE-ProRule" id="PRU00284"/>
    </source>
</evidence>
<dbReference type="Gene3D" id="1.10.287.950">
    <property type="entry name" value="Methyl-accepting chemotaxis protein"/>
    <property type="match status" value="1"/>
</dbReference>
<dbReference type="GO" id="GO:0016020">
    <property type="term" value="C:membrane"/>
    <property type="evidence" value="ECO:0007669"/>
    <property type="project" value="InterPro"/>
</dbReference>
<evidence type="ECO:0000313" key="4">
    <source>
        <dbReference type="EMBL" id="GGG26146.1"/>
    </source>
</evidence>
<sequence>MNTANATILDALCLATPYIHMTLKGEAIVAVVDKKSEIVLRYMAGRNVDSGYRDGEKVNPNDNNVYTAFRGQNADVHIDRKVYGVAINAFAFPIYEGSSVVGALAIGLPVENEEKLNEYMTSMQEIINSLQDRVHTIASHSEELSATSEEIRVQSEHALKDSERTNEITVLIKNISQQTNLLGLNASIEAARAGQHGAGFNIVAQEVRKLSSETSKATDQIDQSLVSIKHNIESLKTSMTQIAEASNEQAHLVQDFSEIIEDLNQLTGQIQGFLKETL</sequence>
<proteinExistence type="predicted"/>
<evidence type="ECO:0000256" key="1">
    <source>
        <dbReference type="ARBA" id="ARBA00023224"/>
    </source>
</evidence>
<dbReference type="PANTHER" id="PTHR32089">
    <property type="entry name" value="METHYL-ACCEPTING CHEMOTAXIS PROTEIN MCPB"/>
    <property type="match status" value="1"/>
</dbReference>
<dbReference type="Pfam" id="PF00015">
    <property type="entry name" value="MCPsignal"/>
    <property type="match status" value="1"/>
</dbReference>
<dbReference type="GO" id="GO:0007165">
    <property type="term" value="P:signal transduction"/>
    <property type="evidence" value="ECO:0007669"/>
    <property type="project" value="UniProtKB-KW"/>
</dbReference>
<comment type="caution">
    <text evidence="4">The sequence shown here is derived from an EMBL/GenBank/DDBJ whole genome shotgun (WGS) entry which is preliminary data.</text>
</comment>
<dbReference type="EMBL" id="BMJT01000006">
    <property type="protein sequence ID" value="GGG26146.1"/>
    <property type="molecule type" value="Genomic_DNA"/>
</dbReference>
<feature type="domain" description="Methyl-accepting transducer" evidence="3">
    <location>
        <begin position="160"/>
        <end position="278"/>
    </location>
</feature>
<dbReference type="Proteomes" id="UP000616608">
    <property type="component" value="Unassembled WGS sequence"/>
</dbReference>
<dbReference type="AlphaFoldDB" id="A0A917LHU6"/>
<reference evidence="4" key="2">
    <citation type="submission" date="2020-09" db="EMBL/GenBank/DDBJ databases">
        <authorList>
            <person name="Sun Q."/>
            <person name="Zhou Y."/>
        </authorList>
    </citation>
    <scope>NUCLEOTIDE SEQUENCE</scope>
    <source>
        <strain evidence="4">CGMCC 1.15760</strain>
    </source>
</reference>
<dbReference type="PANTHER" id="PTHR32089:SF112">
    <property type="entry name" value="LYSOZYME-LIKE PROTEIN-RELATED"/>
    <property type="match status" value="1"/>
</dbReference>
<gene>
    <name evidence="4" type="ORF">GCM10007425_20880</name>
</gene>
<dbReference type="PROSITE" id="PS50111">
    <property type="entry name" value="CHEMOTAXIS_TRANSDUC_2"/>
    <property type="match status" value="1"/>
</dbReference>
<reference evidence="4" key="1">
    <citation type="journal article" date="2014" name="Int. J. Syst. Evol. Microbiol.">
        <title>Complete genome sequence of Corynebacterium casei LMG S-19264T (=DSM 44701T), isolated from a smear-ripened cheese.</title>
        <authorList>
            <consortium name="US DOE Joint Genome Institute (JGI-PGF)"/>
            <person name="Walter F."/>
            <person name="Albersmeier A."/>
            <person name="Kalinowski J."/>
            <person name="Ruckert C."/>
        </authorList>
    </citation>
    <scope>NUCLEOTIDE SEQUENCE</scope>
    <source>
        <strain evidence="4">CGMCC 1.15760</strain>
    </source>
</reference>
<dbReference type="RefSeq" id="WP_188614995.1">
    <property type="nucleotide sequence ID" value="NZ_BMJT01000006.1"/>
</dbReference>
<evidence type="ECO:0000259" key="3">
    <source>
        <dbReference type="PROSITE" id="PS50111"/>
    </source>
</evidence>
<keyword evidence="1 2" id="KW-0807">Transducer</keyword>
<name>A0A917LHU6_9BACI</name>
<keyword evidence="5" id="KW-1185">Reference proteome</keyword>
<evidence type="ECO:0000313" key="5">
    <source>
        <dbReference type="Proteomes" id="UP000616608"/>
    </source>
</evidence>
<accession>A0A917LHU6</accession>
<organism evidence="4 5">
    <name type="scientific">Lysinibacillus alkalisoli</name>
    <dbReference type="NCBI Taxonomy" id="1911548"/>
    <lineage>
        <taxon>Bacteria</taxon>
        <taxon>Bacillati</taxon>
        <taxon>Bacillota</taxon>
        <taxon>Bacilli</taxon>
        <taxon>Bacillales</taxon>
        <taxon>Bacillaceae</taxon>
        <taxon>Lysinibacillus</taxon>
    </lineage>
</organism>
<dbReference type="SMART" id="SM00283">
    <property type="entry name" value="MA"/>
    <property type="match status" value="1"/>
</dbReference>
<dbReference type="SUPFAM" id="SSF58104">
    <property type="entry name" value="Methyl-accepting chemotaxis protein (MCP) signaling domain"/>
    <property type="match status" value="1"/>
</dbReference>
<dbReference type="InterPro" id="IPR004089">
    <property type="entry name" value="MCPsignal_dom"/>
</dbReference>